<evidence type="ECO:0000256" key="1">
    <source>
        <dbReference type="ARBA" id="ARBA00004123"/>
    </source>
</evidence>
<dbReference type="EMBL" id="JBAMIC010000010">
    <property type="protein sequence ID" value="KAK7102907.1"/>
    <property type="molecule type" value="Genomic_DNA"/>
</dbReference>
<dbReference type="InterPro" id="IPR033270">
    <property type="entry name" value="VPRBP/DCAF1"/>
</dbReference>
<keyword evidence="2" id="KW-0539">Nucleus</keyword>
<evidence type="ECO:0000313" key="4">
    <source>
        <dbReference type="EMBL" id="KAK7102907.1"/>
    </source>
</evidence>
<feature type="compositionally biased region" description="Acidic residues" evidence="3">
    <location>
        <begin position="422"/>
        <end position="444"/>
    </location>
</feature>
<name>A0AAN9BCC7_9CAEN</name>
<accession>A0AAN9BCC7</accession>
<dbReference type="GO" id="GO:0005634">
    <property type="term" value="C:nucleus"/>
    <property type="evidence" value="ECO:0007669"/>
    <property type="project" value="UniProtKB-SubCell"/>
</dbReference>
<feature type="compositionally biased region" description="Acidic residues" evidence="3">
    <location>
        <begin position="344"/>
        <end position="374"/>
    </location>
</feature>
<dbReference type="GO" id="GO:0016567">
    <property type="term" value="P:protein ubiquitination"/>
    <property type="evidence" value="ECO:0007669"/>
    <property type="project" value="InterPro"/>
</dbReference>
<evidence type="ECO:0000313" key="5">
    <source>
        <dbReference type="Proteomes" id="UP001374579"/>
    </source>
</evidence>
<dbReference type="InterPro" id="IPR036322">
    <property type="entry name" value="WD40_repeat_dom_sf"/>
</dbReference>
<keyword evidence="5" id="KW-1185">Reference proteome</keyword>
<evidence type="ECO:0000256" key="2">
    <source>
        <dbReference type="ARBA" id="ARBA00023242"/>
    </source>
</evidence>
<dbReference type="PANTHER" id="PTHR13129">
    <property type="entry name" value="VPRBP PROTEIN-RELATED"/>
    <property type="match status" value="1"/>
</dbReference>
<gene>
    <name evidence="4" type="ORF">V1264_021063</name>
</gene>
<dbReference type="AlphaFoldDB" id="A0AAN9BCC7"/>
<comment type="subcellular location">
    <subcellularLocation>
        <location evidence="1">Nucleus</location>
    </subcellularLocation>
</comment>
<evidence type="ECO:0000256" key="3">
    <source>
        <dbReference type="SAM" id="MobiDB-lite"/>
    </source>
</evidence>
<feature type="region of interest" description="Disordered" evidence="3">
    <location>
        <begin position="341"/>
        <end position="444"/>
    </location>
</feature>
<dbReference type="Gene3D" id="2.130.10.10">
    <property type="entry name" value="YVTN repeat-like/Quinoprotein amine dehydrogenase"/>
    <property type="match status" value="1"/>
</dbReference>
<dbReference type="SUPFAM" id="SSF50978">
    <property type="entry name" value="WD40 repeat-like"/>
    <property type="match status" value="1"/>
</dbReference>
<protein>
    <submittedName>
        <fullName evidence="4">Uncharacterized protein</fullName>
    </submittedName>
</protein>
<feature type="compositionally biased region" description="Low complexity" evidence="3">
    <location>
        <begin position="392"/>
        <end position="401"/>
    </location>
</feature>
<dbReference type="InterPro" id="IPR015943">
    <property type="entry name" value="WD40/YVTN_repeat-like_dom_sf"/>
</dbReference>
<comment type="caution">
    <text evidence="4">The sequence shown here is derived from an EMBL/GenBank/DDBJ whole genome shotgun (WGS) entry which is preliminary data.</text>
</comment>
<organism evidence="4 5">
    <name type="scientific">Littorina saxatilis</name>
    <dbReference type="NCBI Taxonomy" id="31220"/>
    <lineage>
        <taxon>Eukaryota</taxon>
        <taxon>Metazoa</taxon>
        <taxon>Spiralia</taxon>
        <taxon>Lophotrochozoa</taxon>
        <taxon>Mollusca</taxon>
        <taxon>Gastropoda</taxon>
        <taxon>Caenogastropoda</taxon>
        <taxon>Littorinimorpha</taxon>
        <taxon>Littorinoidea</taxon>
        <taxon>Littorinidae</taxon>
        <taxon>Littorina</taxon>
    </lineage>
</organism>
<proteinExistence type="predicted"/>
<dbReference type="Proteomes" id="UP001374579">
    <property type="component" value="Unassembled WGS sequence"/>
</dbReference>
<feature type="compositionally biased region" description="Acidic residues" evidence="3">
    <location>
        <begin position="402"/>
        <end position="413"/>
    </location>
</feature>
<dbReference type="GO" id="GO:0080008">
    <property type="term" value="C:Cul4-RING E3 ubiquitin ligase complex"/>
    <property type="evidence" value="ECO:0007669"/>
    <property type="project" value="TreeGrafter"/>
</dbReference>
<reference evidence="4 5" key="1">
    <citation type="submission" date="2024-02" db="EMBL/GenBank/DDBJ databases">
        <title>Chromosome-scale genome assembly of the rough periwinkle Littorina saxatilis.</title>
        <authorList>
            <person name="De Jode A."/>
            <person name="Faria R."/>
            <person name="Formenti G."/>
            <person name="Sims Y."/>
            <person name="Smith T.P."/>
            <person name="Tracey A."/>
            <person name="Wood J.M.D."/>
            <person name="Zagrodzka Z.B."/>
            <person name="Johannesson K."/>
            <person name="Butlin R.K."/>
            <person name="Leder E.H."/>
        </authorList>
    </citation>
    <scope>NUCLEOTIDE SEQUENCE [LARGE SCALE GENOMIC DNA]</scope>
    <source>
        <strain evidence="4">Snail1</strain>
        <tissue evidence="4">Muscle</tissue>
    </source>
</reference>
<sequence length="444" mass="50594">MCDVCTLIPQILPPYGGADGAKLNRKLFFSRFQVCQTYRDKEEDSFASCCFTDDEYYLMLGTYSGDIKLIDIQQMEETTTLQCHNAPIIKMQPGHQGKLLLTSSWGVTQESAVWAYGDTMEVKYRFEDHLAEFSKLTQDRIIGTNNETAHIYDVGTGTKVMTLYDDDMANNYKANMATFSPTDELVLNDGVLWDVRCRKPLHKFDKFNQFISGVFHPQGLEIIINSEVWDQRTYKLLHTVPALDQCQIKFNYMGDVIYAIRVDDEIDTMEDSHKAHYSSTLRTFDATDYSSIGTLDLKTRSIFDLCTDRRDSLMAVVEQNTQFTENGAEESICRLYQTQKLRDEEDNEQEEEEEAEDAVEDDDDDDDDDDEDPSLLDFGSSLSEDEDDAVQNNEGNGNGNDEIGDDDDDDEPLVMEFSPSNSDDDDENDDNNDLDDDDMLFALA</sequence>
<dbReference type="PANTHER" id="PTHR13129:SF4">
    <property type="entry name" value="DDB1- AND CUL4-ASSOCIATED FACTOR 1"/>
    <property type="match status" value="1"/>
</dbReference>